<accession>A0A2P2QZF8</accession>
<reference evidence="1" key="1">
    <citation type="submission" date="2018-02" db="EMBL/GenBank/DDBJ databases">
        <title>Rhizophora mucronata_Transcriptome.</title>
        <authorList>
            <person name="Meera S.P."/>
            <person name="Sreeshan A."/>
            <person name="Augustine A."/>
        </authorList>
    </citation>
    <scope>NUCLEOTIDE SEQUENCE</scope>
    <source>
        <tissue evidence="1">Leaf</tissue>
    </source>
</reference>
<sequence>MWNIFHLLRMSMR</sequence>
<protein>
    <submittedName>
        <fullName evidence="1">Uncharacterized protein</fullName>
    </submittedName>
</protein>
<name>A0A2P2QZF8_RHIMU</name>
<proteinExistence type="predicted"/>
<dbReference type="EMBL" id="GGEC01091871">
    <property type="protein sequence ID" value="MBX72355.1"/>
    <property type="molecule type" value="Transcribed_RNA"/>
</dbReference>
<organism evidence="1">
    <name type="scientific">Rhizophora mucronata</name>
    <name type="common">Asiatic mangrove</name>
    <dbReference type="NCBI Taxonomy" id="61149"/>
    <lineage>
        <taxon>Eukaryota</taxon>
        <taxon>Viridiplantae</taxon>
        <taxon>Streptophyta</taxon>
        <taxon>Embryophyta</taxon>
        <taxon>Tracheophyta</taxon>
        <taxon>Spermatophyta</taxon>
        <taxon>Magnoliopsida</taxon>
        <taxon>eudicotyledons</taxon>
        <taxon>Gunneridae</taxon>
        <taxon>Pentapetalae</taxon>
        <taxon>rosids</taxon>
        <taxon>fabids</taxon>
        <taxon>Malpighiales</taxon>
        <taxon>Rhizophoraceae</taxon>
        <taxon>Rhizophora</taxon>
    </lineage>
</organism>
<evidence type="ECO:0000313" key="1">
    <source>
        <dbReference type="EMBL" id="MBX72355.1"/>
    </source>
</evidence>